<dbReference type="Proteomes" id="UP001142610">
    <property type="component" value="Unassembled WGS sequence"/>
</dbReference>
<keyword evidence="3" id="KW-1185">Reference proteome</keyword>
<gene>
    <name evidence="2" type="ORF">NOG11_10815</name>
</gene>
<accession>A0A9X2RKR8</accession>
<dbReference type="NCBIfam" id="TIGR02595">
    <property type="entry name" value="PEP_CTERM"/>
    <property type="match status" value="1"/>
</dbReference>
<dbReference type="AlphaFoldDB" id="A0A9X2RKR8"/>
<keyword evidence="1" id="KW-0732">Signal</keyword>
<feature type="chain" id="PRO_5040930730" evidence="1">
    <location>
        <begin position="22"/>
        <end position="188"/>
    </location>
</feature>
<dbReference type="RefSeq" id="WP_256619779.1">
    <property type="nucleotide sequence ID" value="NZ_JANIBC010000009.1"/>
</dbReference>
<evidence type="ECO:0000313" key="3">
    <source>
        <dbReference type="Proteomes" id="UP001142610"/>
    </source>
</evidence>
<evidence type="ECO:0000256" key="1">
    <source>
        <dbReference type="SAM" id="SignalP"/>
    </source>
</evidence>
<proteinExistence type="predicted"/>
<evidence type="ECO:0000313" key="2">
    <source>
        <dbReference type="EMBL" id="MCQ8185882.1"/>
    </source>
</evidence>
<comment type="caution">
    <text evidence="2">The sequence shown here is derived from an EMBL/GenBank/DDBJ whole genome shotgun (WGS) entry which is preliminary data.</text>
</comment>
<sequence>MKNLISASMGILALLGASANAAAFVTFTEEGGNTIAELSGTLDLTGVTDQGLFASANTGFVDMNNARVGFGGAGENQRLYSAVGPSVFGTGGNIDADSVSGDIIFLLGATDSLWLPADFTGGELSGTMTFLGVALEAFGFTDDSYVYTLTNGDTLTVLVSNEVPVPAALPLFGAGLAGLTFLRKRRSV</sequence>
<protein>
    <submittedName>
        <fullName evidence="2">VPLPA-CTERM sorting domain-containing protein</fullName>
    </submittedName>
</protein>
<feature type="signal peptide" evidence="1">
    <location>
        <begin position="1"/>
        <end position="21"/>
    </location>
</feature>
<organism evidence="2 3">
    <name type="scientific">Parvularcula maris</name>
    <dbReference type="NCBI Taxonomy" id="2965077"/>
    <lineage>
        <taxon>Bacteria</taxon>
        <taxon>Pseudomonadati</taxon>
        <taxon>Pseudomonadota</taxon>
        <taxon>Alphaproteobacteria</taxon>
        <taxon>Parvularculales</taxon>
        <taxon>Parvularculaceae</taxon>
        <taxon>Parvularcula</taxon>
    </lineage>
</organism>
<dbReference type="InterPro" id="IPR013424">
    <property type="entry name" value="Ice-binding_C"/>
</dbReference>
<dbReference type="EMBL" id="JANIBC010000009">
    <property type="protein sequence ID" value="MCQ8185882.1"/>
    <property type="molecule type" value="Genomic_DNA"/>
</dbReference>
<reference evidence="2" key="1">
    <citation type="submission" date="2022-07" db="EMBL/GenBank/DDBJ databases">
        <title>Parvularcula maris sp. nov., an algicidal bacterium isolated from seawater.</title>
        <authorList>
            <person name="Li F."/>
        </authorList>
    </citation>
    <scope>NUCLEOTIDE SEQUENCE</scope>
    <source>
        <strain evidence="2">BGMRC 0090</strain>
    </source>
</reference>
<name>A0A9X2RKR8_9PROT</name>